<feature type="transmembrane region" description="Helical" evidence="8">
    <location>
        <begin position="779"/>
        <end position="801"/>
    </location>
</feature>
<dbReference type="InterPro" id="IPR050250">
    <property type="entry name" value="Macrolide_Exporter_MacB"/>
</dbReference>
<feature type="transmembrane region" description="Helical" evidence="8">
    <location>
        <begin position="902"/>
        <end position="928"/>
    </location>
</feature>
<feature type="region of interest" description="Disordered" evidence="7">
    <location>
        <begin position="202"/>
        <end position="239"/>
    </location>
</feature>
<feature type="domain" description="ABC3 transporter permease C-terminal" evidence="9">
    <location>
        <begin position="634"/>
        <end position="741"/>
    </location>
</feature>
<evidence type="ECO:0000256" key="3">
    <source>
        <dbReference type="ARBA" id="ARBA00022692"/>
    </source>
</evidence>
<feature type="transmembrane region" description="Helical" evidence="8">
    <location>
        <begin position="874"/>
        <end position="896"/>
    </location>
</feature>
<keyword evidence="2" id="KW-1003">Cell membrane</keyword>
<evidence type="ECO:0000256" key="7">
    <source>
        <dbReference type="SAM" id="MobiDB-lite"/>
    </source>
</evidence>
<reference evidence="10" key="1">
    <citation type="submission" date="2021-01" db="EMBL/GenBank/DDBJ databases">
        <title>Whole genome shotgun sequence of Rhizocola hellebori NBRC 109834.</title>
        <authorList>
            <person name="Komaki H."/>
            <person name="Tamura T."/>
        </authorList>
    </citation>
    <scope>NUCLEOTIDE SEQUENCE</scope>
    <source>
        <strain evidence="10">NBRC 109834</strain>
    </source>
</reference>
<name>A0A8J3QAU2_9ACTN</name>
<dbReference type="Pfam" id="PF02687">
    <property type="entry name" value="FtsX"/>
    <property type="match status" value="2"/>
</dbReference>
<evidence type="ECO:0000256" key="2">
    <source>
        <dbReference type="ARBA" id="ARBA00022475"/>
    </source>
</evidence>
<feature type="transmembrane region" description="Helical" evidence="8">
    <location>
        <begin position="633"/>
        <end position="655"/>
    </location>
</feature>
<dbReference type="EMBL" id="BONY01000027">
    <property type="protein sequence ID" value="GIH06452.1"/>
    <property type="molecule type" value="Genomic_DNA"/>
</dbReference>
<feature type="domain" description="ABC3 transporter permease C-terminal" evidence="9">
    <location>
        <begin position="824"/>
        <end position="927"/>
    </location>
</feature>
<dbReference type="PANTHER" id="PTHR30572:SF4">
    <property type="entry name" value="ABC TRANSPORTER PERMEASE YTRF"/>
    <property type="match status" value="1"/>
</dbReference>
<keyword evidence="11" id="KW-1185">Reference proteome</keyword>
<gene>
    <name evidence="10" type="ORF">Rhe02_45190</name>
</gene>
<dbReference type="GO" id="GO:0005886">
    <property type="term" value="C:plasma membrane"/>
    <property type="evidence" value="ECO:0007669"/>
    <property type="project" value="UniProtKB-SubCell"/>
</dbReference>
<protein>
    <recommendedName>
        <fullName evidence="9">ABC3 transporter permease C-terminal domain-containing protein</fullName>
    </recommendedName>
</protein>
<evidence type="ECO:0000313" key="10">
    <source>
        <dbReference type="EMBL" id="GIH06452.1"/>
    </source>
</evidence>
<accession>A0A8J3QAU2</accession>
<dbReference type="PANTHER" id="PTHR30572">
    <property type="entry name" value="MEMBRANE COMPONENT OF TRANSPORTER-RELATED"/>
    <property type="match status" value="1"/>
</dbReference>
<dbReference type="AlphaFoldDB" id="A0A8J3QAU2"/>
<evidence type="ECO:0000313" key="11">
    <source>
        <dbReference type="Proteomes" id="UP000612899"/>
    </source>
</evidence>
<organism evidence="10 11">
    <name type="scientific">Rhizocola hellebori</name>
    <dbReference type="NCBI Taxonomy" id="1392758"/>
    <lineage>
        <taxon>Bacteria</taxon>
        <taxon>Bacillati</taxon>
        <taxon>Actinomycetota</taxon>
        <taxon>Actinomycetes</taxon>
        <taxon>Micromonosporales</taxon>
        <taxon>Micromonosporaceae</taxon>
        <taxon>Rhizocola</taxon>
    </lineage>
</organism>
<evidence type="ECO:0000259" key="9">
    <source>
        <dbReference type="Pfam" id="PF02687"/>
    </source>
</evidence>
<feature type="transmembrane region" description="Helical" evidence="8">
    <location>
        <begin position="683"/>
        <end position="705"/>
    </location>
</feature>
<evidence type="ECO:0000256" key="8">
    <source>
        <dbReference type="SAM" id="Phobius"/>
    </source>
</evidence>
<comment type="subcellular location">
    <subcellularLocation>
        <location evidence="1">Cell membrane</location>
        <topology evidence="1">Multi-pass membrane protein</topology>
    </subcellularLocation>
</comment>
<comment type="similarity">
    <text evidence="6">Belongs to the ABC-4 integral membrane protein family.</text>
</comment>
<dbReference type="GO" id="GO:0022857">
    <property type="term" value="F:transmembrane transporter activity"/>
    <property type="evidence" value="ECO:0007669"/>
    <property type="project" value="TreeGrafter"/>
</dbReference>
<feature type="transmembrane region" description="Helical" evidence="8">
    <location>
        <begin position="821"/>
        <end position="843"/>
    </location>
</feature>
<evidence type="ECO:0000256" key="5">
    <source>
        <dbReference type="ARBA" id="ARBA00023136"/>
    </source>
</evidence>
<sequence>MGIGGLLGKIGLALSQCKRQDGRVLRVILSHLRRRPGRASALLLGMVVATTGFAVLTGSTATSRLQVTGTVERNSRGAYDVLVRPQGTVTELERSRGLVQPNFLGGQYGGITAAQLATVRQLAGVEVAAPIAMLGQVFNPAWTGADITAAVDPTLTRQIIEVSPRWRADAGLSNADDSLVDYVYLTKRPVIWPVGRSSRDGAYSDGKTRPLTTCDGAQGRDPIEVQEDGSESPICLTGPKHDSQERLRFIYAIVHLDGDGRFWQDTIDGPRSQERLRVFIPVSIPQLVAAIDPQAEARLVGLDRAVIDGRYLNPDEPAEPMRYSDGSSPVDGAMLANALYANRLPLDEQVALQTRGVAVTGLAEVADRAGLAAAVAGKTAIVRDYGEVTEAYTPAVWATPAVDLNPWSDLRLLMQSGPLTVTELPSGELAPQALAPAANSWPEGGSWLAPVPVLAGDVGFRKSVVDLRSALLGKIVATRTVGVFDPTKLAADANLGRVPLETYRAATAAAQGRTLSANTNPSGYLTMPPSVLLALDTILANDAVADPISAIRVRVAGVAGVDPVSNERVRLVAEQIAAQTGLAVDIVVGSSPAPQRVRLPGGNFGRPPLLLTEEWTRKGVSLAIIEAVDRKSAMLFGLILVVCVLFLANAVTAAVSERRRELAILACLGWSPGRIAAAVTGEVSLLGLLAGVCGGGAALGLGALLDLEVPFGRAALAVPVAVGLAVIAALVPAWQAARAHPRSLLERATADVGGRGGRHRSIAAMALGNLRRNPARTAVAALALLVGTAGLTGVVAVNRAFHGSITGSLLGDAVSVQVRAVDTVAVVVTLLLGLGTLADVLYLNVTQRSSEFAVLQAIGWSAGSVNRLIAYEGLAIGLLGAVSGALVGVAAAAWLARETPGALLWVSAAVALTAVMATTAALVAPALAQRRLPISTLLAQE</sequence>
<evidence type="ECO:0000256" key="6">
    <source>
        <dbReference type="ARBA" id="ARBA00038076"/>
    </source>
</evidence>
<keyword evidence="4 8" id="KW-1133">Transmembrane helix</keyword>
<proteinExistence type="inferred from homology"/>
<keyword evidence="5 8" id="KW-0472">Membrane</keyword>
<dbReference type="Proteomes" id="UP000612899">
    <property type="component" value="Unassembled WGS sequence"/>
</dbReference>
<comment type="caution">
    <text evidence="10">The sequence shown here is derived from an EMBL/GenBank/DDBJ whole genome shotgun (WGS) entry which is preliminary data.</text>
</comment>
<evidence type="ECO:0000256" key="4">
    <source>
        <dbReference type="ARBA" id="ARBA00022989"/>
    </source>
</evidence>
<feature type="transmembrane region" description="Helical" evidence="8">
    <location>
        <begin position="711"/>
        <end position="734"/>
    </location>
</feature>
<dbReference type="InterPro" id="IPR003838">
    <property type="entry name" value="ABC3_permease_C"/>
</dbReference>
<keyword evidence="3 8" id="KW-0812">Transmembrane</keyword>
<evidence type="ECO:0000256" key="1">
    <source>
        <dbReference type="ARBA" id="ARBA00004651"/>
    </source>
</evidence>